<comment type="caution">
    <text evidence="2">The sequence shown here is derived from an EMBL/GenBank/DDBJ whole genome shotgun (WGS) entry which is preliminary data.</text>
</comment>
<reference evidence="2" key="1">
    <citation type="submission" date="2022-04" db="EMBL/GenBank/DDBJ databases">
        <title>A functionally conserved STORR gene fusion in Papaver species that diverged 16.8 million years ago.</title>
        <authorList>
            <person name="Catania T."/>
        </authorList>
    </citation>
    <scope>NUCLEOTIDE SEQUENCE</scope>
    <source>
        <strain evidence="2">S-188037</strain>
    </source>
</reference>
<sequence>SSRKFESGKGKVEADQNPLSSSSKDIGSNGSGIHEIVQVPDDDVGQSSKV</sequence>
<dbReference type="EMBL" id="JAJJMB010012382">
    <property type="protein sequence ID" value="KAI3877321.1"/>
    <property type="molecule type" value="Genomic_DNA"/>
</dbReference>
<accession>A0AAD4S952</accession>
<proteinExistence type="predicted"/>
<name>A0AAD4S952_9MAGN</name>
<feature type="compositionally biased region" description="Low complexity" evidence="1">
    <location>
        <begin position="20"/>
        <end position="32"/>
    </location>
</feature>
<organism evidence="2 3">
    <name type="scientific">Papaver atlanticum</name>
    <dbReference type="NCBI Taxonomy" id="357466"/>
    <lineage>
        <taxon>Eukaryota</taxon>
        <taxon>Viridiplantae</taxon>
        <taxon>Streptophyta</taxon>
        <taxon>Embryophyta</taxon>
        <taxon>Tracheophyta</taxon>
        <taxon>Spermatophyta</taxon>
        <taxon>Magnoliopsida</taxon>
        <taxon>Ranunculales</taxon>
        <taxon>Papaveraceae</taxon>
        <taxon>Papaveroideae</taxon>
        <taxon>Papaver</taxon>
    </lineage>
</organism>
<dbReference type="Proteomes" id="UP001202328">
    <property type="component" value="Unassembled WGS sequence"/>
</dbReference>
<feature type="compositionally biased region" description="Basic and acidic residues" evidence="1">
    <location>
        <begin position="1"/>
        <end position="14"/>
    </location>
</feature>
<gene>
    <name evidence="2" type="ORF">MKW98_014436</name>
</gene>
<protein>
    <submittedName>
        <fullName evidence="2">Uncharacterized protein</fullName>
    </submittedName>
</protein>
<evidence type="ECO:0000313" key="2">
    <source>
        <dbReference type="EMBL" id="KAI3877321.1"/>
    </source>
</evidence>
<evidence type="ECO:0000256" key="1">
    <source>
        <dbReference type="SAM" id="MobiDB-lite"/>
    </source>
</evidence>
<evidence type="ECO:0000313" key="3">
    <source>
        <dbReference type="Proteomes" id="UP001202328"/>
    </source>
</evidence>
<feature type="non-terminal residue" evidence="2">
    <location>
        <position position="50"/>
    </location>
</feature>
<feature type="non-terminal residue" evidence="2">
    <location>
        <position position="1"/>
    </location>
</feature>
<keyword evidence="3" id="KW-1185">Reference proteome</keyword>
<dbReference type="AlphaFoldDB" id="A0AAD4S952"/>
<feature type="region of interest" description="Disordered" evidence="1">
    <location>
        <begin position="1"/>
        <end position="50"/>
    </location>
</feature>